<evidence type="ECO:0000256" key="3">
    <source>
        <dbReference type="ARBA" id="ARBA00023004"/>
    </source>
</evidence>
<dbReference type="RefSeq" id="WP_114454101.1">
    <property type="nucleotide sequence ID" value="NZ_QPJC01000011.1"/>
</dbReference>
<protein>
    <submittedName>
        <fullName evidence="7">Fe-S cluster biogenesis protein NfuA</fullName>
    </submittedName>
</protein>
<dbReference type="GO" id="GO:0051537">
    <property type="term" value="F:2 iron, 2 sulfur cluster binding"/>
    <property type="evidence" value="ECO:0007669"/>
    <property type="project" value="UniProtKB-KW"/>
</dbReference>
<dbReference type="GO" id="GO:0004497">
    <property type="term" value="F:monooxygenase activity"/>
    <property type="evidence" value="ECO:0007669"/>
    <property type="project" value="UniProtKB-ARBA"/>
</dbReference>
<dbReference type="InterPro" id="IPR001075">
    <property type="entry name" value="NIF_FeS_clus_asmbl_NifU_C"/>
</dbReference>
<name>A0A368VI94_9ACTN</name>
<sequence length="237" mass="25018">MSDRNEASAVRTEGRVLEALDRARPYLRSHSGEVELLSIEGGTTVRLRLRDNCHECPFSAVTTKLVIEDTIRRAAPEITDIDVEGALAWQPPSGTGPGGRPLLPLISAEVEVGGDSGAAASPWKVVEEAHGLAAGDLRSVIVGSESVLFCNAGGVLYAYRDRCPSCTAELSGGRLDGAVLGCPACPERYEVRLAGRGERRPALQLMPLPLLPGDGTVHVALPAEGVPERRPVEQAGV</sequence>
<evidence type="ECO:0000259" key="6">
    <source>
        <dbReference type="PROSITE" id="PS51296"/>
    </source>
</evidence>
<dbReference type="SUPFAM" id="SSF117916">
    <property type="entry name" value="Fe-S cluster assembly (FSCA) domain-like"/>
    <property type="match status" value="1"/>
</dbReference>
<evidence type="ECO:0000313" key="8">
    <source>
        <dbReference type="Proteomes" id="UP000253495"/>
    </source>
</evidence>
<dbReference type="Gene3D" id="2.102.10.10">
    <property type="entry name" value="Rieske [2Fe-2S] iron-sulphur domain"/>
    <property type="match status" value="1"/>
</dbReference>
<evidence type="ECO:0000313" key="7">
    <source>
        <dbReference type="EMBL" id="RCW40384.1"/>
    </source>
</evidence>
<accession>A0A368VI94</accession>
<gene>
    <name evidence="7" type="ORF">DFQ14_11133</name>
</gene>
<dbReference type="SUPFAM" id="SSF50022">
    <property type="entry name" value="ISP domain"/>
    <property type="match status" value="1"/>
</dbReference>
<keyword evidence="4" id="KW-0411">Iron-sulfur</keyword>
<evidence type="ECO:0000256" key="5">
    <source>
        <dbReference type="ARBA" id="ARBA00049958"/>
    </source>
</evidence>
<dbReference type="Pfam" id="PF00355">
    <property type="entry name" value="Rieske"/>
    <property type="match status" value="1"/>
</dbReference>
<dbReference type="Gene3D" id="3.30.300.130">
    <property type="entry name" value="Fe-S cluster assembly (FSCA)"/>
    <property type="match status" value="1"/>
</dbReference>
<comment type="caution">
    <text evidence="7">The sequence shown here is derived from an EMBL/GenBank/DDBJ whole genome shotgun (WGS) entry which is preliminary data.</text>
</comment>
<evidence type="ECO:0000256" key="1">
    <source>
        <dbReference type="ARBA" id="ARBA00022714"/>
    </source>
</evidence>
<keyword evidence="3" id="KW-0408">Iron</keyword>
<dbReference type="InterPro" id="IPR017941">
    <property type="entry name" value="Rieske_2Fe-2S"/>
</dbReference>
<evidence type="ECO:0000256" key="2">
    <source>
        <dbReference type="ARBA" id="ARBA00022723"/>
    </source>
</evidence>
<dbReference type="EMBL" id="QPJC01000011">
    <property type="protein sequence ID" value="RCW40384.1"/>
    <property type="molecule type" value="Genomic_DNA"/>
</dbReference>
<dbReference type="Pfam" id="PF01106">
    <property type="entry name" value="NifU"/>
    <property type="match status" value="1"/>
</dbReference>
<dbReference type="OrthoDB" id="9798220at2"/>
<keyword evidence="2" id="KW-0479">Metal-binding</keyword>
<dbReference type="GO" id="GO:0005506">
    <property type="term" value="F:iron ion binding"/>
    <property type="evidence" value="ECO:0007669"/>
    <property type="project" value="InterPro"/>
</dbReference>
<keyword evidence="1" id="KW-0001">2Fe-2S</keyword>
<proteinExistence type="predicted"/>
<comment type="function">
    <text evidence="5">May be involved in the formation or repair of [Fe-S] clusters present in iron-sulfur proteins.</text>
</comment>
<dbReference type="GO" id="GO:0016226">
    <property type="term" value="P:iron-sulfur cluster assembly"/>
    <property type="evidence" value="ECO:0007669"/>
    <property type="project" value="InterPro"/>
</dbReference>
<dbReference type="AlphaFoldDB" id="A0A368VI94"/>
<evidence type="ECO:0000256" key="4">
    <source>
        <dbReference type="ARBA" id="ARBA00023014"/>
    </source>
</evidence>
<keyword evidence="8" id="KW-1185">Reference proteome</keyword>
<dbReference type="GO" id="GO:0016705">
    <property type="term" value="F:oxidoreductase activity, acting on paired donors, with incorporation or reduction of molecular oxygen"/>
    <property type="evidence" value="ECO:0007669"/>
    <property type="project" value="UniProtKB-ARBA"/>
</dbReference>
<dbReference type="InterPro" id="IPR036922">
    <property type="entry name" value="Rieske_2Fe-2S_sf"/>
</dbReference>
<feature type="domain" description="Rieske" evidence="6">
    <location>
        <begin position="123"/>
        <end position="219"/>
    </location>
</feature>
<reference evidence="7 8" key="1">
    <citation type="submission" date="2018-07" db="EMBL/GenBank/DDBJ databases">
        <title>Genomic Encyclopedia of Type Strains, Phase III (KMG-III): the genomes of soil and plant-associated and newly described type strains.</title>
        <authorList>
            <person name="Whitman W."/>
        </authorList>
    </citation>
    <scope>NUCLEOTIDE SEQUENCE [LARGE SCALE GENOMIC DNA]</scope>
    <source>
        <strain evidence="7 8">CECT 8575</strain>
    </source>
</reference>
<dbReference type="Proteomes" id="UP000253495">
    <property type="component" value="Unassembled WGS sequence"/>
</dbReference>
<dbReference type="PROSITE" id="PS51296">
    <property type="entry name" value="RIESKE"/>
    <property type="match status" value="1"/>
</dbReference>
<dbReference type="InterPro" id="IPR034904">
    <property type="entry name" value="FSCA_dom_sf"/>
</dbReference>
<organism evidence="7 8">
    <name type="scientific">Halopolyspora algeriensis</name>
    <dbReference type="NCBI Taxonomy" id="1500506"/>
    <lineage>
        <taxon>Bacteria</taxon>
        <taxon>Bacillati</taxon>
        <taxon>Actinomycetota</taxon>
        <taxon>Actinomycetes</taxon>
        <taxon>Actinomycetes incertae sedis</taxon>
        <taxon>Halopolyspora</taxon>
    </lineage>
</organism>